<keyword evidence="1" id="KW-0175">Coiled coil</keyword>
<keyword evidence="2" id="KW-0472">Membrane</keyword>
<dbReference type="AlphaFoldDB" id="A0A1H4BST8"/>
<dbReference type="STRING" id="1033731.SAMN05444145_10431"/>
<evidence type="ECO:0000256" key="2">
    <source>
        <dbReference type="SAM" id="Phobius"/>
    </source>
</evidence>
<dbReference type="Proteomes" id="UP000183253">
    <property type="component" value="Unassembled WGS sequence"/>
</dbReference>
<keyword evidence="2" id="KW-1133">Transmembrane helix</keyword>
<dbReference type="OrthoDB" id="1095069at2"/>
<keyword evidence="4" id="KW-1185">Reference proteome</keyword>
<feature type="coiled-coil region" evidence="1">
    <location>
        <begin position="27"/>
        <end position="62"/>
    </location>
</feature>
<name>A0A1H4BST8_9BACT</name>
<organism evidence="3 4">
    <name type="scientific">Alistipes timonensis JC136</name>
    <dbReference type="NCBI Taxonomy" id="1033731"/>
    <lineage>
        <taxon>Bacteria</taxon>
        <taxon>Pseudomonadati</taxon>
        <taxon>Bacteroidota</taxon>
        <taxon>Bacteroidia</taxon>
        <taxon>Bacteroidales</taxon>
        <taxon>Rikenellaceae</taxon>
        <taxon>Alistipes</taxon>
    </lineage>
</organism>
<proteinExistence type="predicted"/>
<evidence type="ECO:0000313" key="4">
    <source>
        <dbReference type="Proteomes" id="UP000183253"/>
    </source>
</evidence>
<dbReference type="RefSeq" id="WP_010262044.1">
    <property type="nucleotide sequence ID" value="NZ_CAEG01000011.1"/>
</dbReference>
<feature type="transmembrane region" description="Helical" evidence="2">
    <location>
        <begin position="6"/>
        <end position="23"/>
    </location>
</feature>
<gene>
    <name evidence="3" type="ORF">SAMN05444145_10431</name>
</gene>
<reference evidence="3 4" key="1">
    <citation type="submission" date="2016-10" db="EMBL/GenBank/DDBJ databases">
        <authorList>
            <person name="de Groot N.N."/>
        </authorList>
    </citation>
    <scope>NUCLEOTIDE SEQUENCE [LARGE SCALE GENOMIC DNA]</scope>
    <source>
        <strain evidence="3 4">DSM 25383</strain>
    </source>
</reference>
<dbReference type="EMBL" id="FNRI01000004">
    <property type="protein sequence ID" value="SEA51127.1"/>
    <property type="molecule type" value="Genomic_DNA"/>
</dbReference>
<keyword evidence="2" id="KW-0812">Transmembrane</keyword>
<sequence>METWTFIISAAALAVSLYTYFAHDRKLKQQERLINSYQLKQLQEEEQANKKADIRAEISQNTKGPRTLRIWNNGRAVARNIRVEGLDVEGLIVMNDEIFPYEIMNPQDDAELKLYLTIGCPQKLTLKLIWDDESGQDNVTTKVITL</sequence>
<evidence type="ECO:0000313" key="3">
    <source>
        <dbReference type="EMBL" id="SEA51127.1"/>
    </source>
</evidence>
<accession>A0A1H4BST8</accession>
<protein>
    <submittedName>
        <fullName evidence="3">Uncharacterized protein</fullName>
    </submittedName>
</protein>
<evidence type="ECO:0000256" key="1">
    <source>
        <dbReference type="SAM" id="Coils"/>
    </source>
</evidence>